<dbReference type="AlphaFoldDB" id="A0AAF1A207"/>
<evidence type="ECO:0000256" key="1">
    <source>
        <dbReference type="SAM" id="MobiDB-lite"/>
    </source>
</evidence>
<accession>A0AAF1A207</accession>
<name>A0AAF1A207_SOLVR</name>
<dbReference type="PANTHER" id="PTHR31973">
    <property type="entry name" value="POLYPROTEIN, PUTATIVE-RELATED"/>
    <property type="match status" value="1"/>
</dbReference>
<dbReference type="InterPro" id="IPR004332">
    <property type="entry name" value="Transposase_MuDR"/>
</dbReference>
<organism evidence="3 4">
    <name type="scientific">Solanum verrucosum</name>
    <dbReference type="NCBI Taxonomy" id="315347"/>
    <lineage>
        <taxon>Eukaryota</taxon>
        <taxon>Viridiplantae</taxon>
        <taxon>Streptophyta</taxon>
        <taxon>Embryophyta</taxon>
        <taxon>Tracheophyta</taxon>
        <taxon>Spermatophyta</taxon>
        <taxon>Magnoliopsida</taxon>
        <taxon>eudicotyledons</taxon>
        <taxon>Gunneridae</taxon>
        <taxon>Pentapetalae</taxon>
        <taxon>asterids</taxon>
        <taxon>lamiids</taxon>
        <taxon>Solanales</taxon>
        <taxon>Solanaceae</taxon>
        <taxon>Solanoideae</taxon>
        <taxon>Solaneae</taxon>
        <taxon>Solanum</taxon>
    </lineage>
</organism>
<dbReference type="Pfam" id="PF03108">
    <property type="entry name" value="DBD_Tnp_Mut"/>
    <property type="match status" value="1"/>
</dbReference>
<proteinExistence type="predicted"/>
<gene>
    <name evidence="3" type="ORF">MTR67_051333</name>
</gene>
<evidence type="ECO:0000313" key="3">
    <source>
        <dbReference type="EMBL" id="WMV57948.1"/>
    </source>
</evidence>
<feature type="compositionally biased region" description="Basic residues" evidence="1">
    <location>
        <begin position="431"/>
        <end position="444"/>
    </location>
</feature>
<feature type="domain" description="Transposase MuDR plant" evidence="2">
    <location>
        <begin position="2"/>
        <end position="58"/>
    </location>
</feature>
<feature type="region of interest" description="Disordered" evidence="1">
    <location>
        <begin position="416"/>
        <end position="458"/>
    </location>
</feature>
<evidence type="ECO:0000313" key="4">
    <source>
        <dbReference type="Proteomes" id="UP001234989"/>
    </source>
</evidence>
<evidence type="ECO:0000259" key="2">
    <source>
        <dbReference type="Pfam" id="PF03108"/>
    </source>
</evidence>
<keyword evidence="4" id="KW-1185">Reference proteome</keyword>
<dbReference type="EMBL" id="CP133623">
    <property type="protein sequence ID" value="WMV57948.1"/>
    <property type="molecule type" value="Genomic_DNA"/>
</dbReference>
<dbReference type="Proteomes" id="UP001234989">
    <property type="component" value="Chromosome 12"/>
</dbReference>
<dbReference type="PANTHER" id="PTHR31973:SF197">
    <property type="entry name" value="SWIM-TYPE DOMAIN-CONTAINING PROTEIN"/>
    <property type="match status" value="1"/>
</dbReference>
<sequence>MVFEDANQFRKEVADYVVEYRRQIKLRPNEKHRVRVKCKNANCKWLLYASIDRDSGDFIVKNYHPVHKCIPLNRNKLCNSKLIARKFKDIIVSQPYIRIWEIQDLIRKTLGLYVGKTLCYKAKQRIMKEDMGDWNVEIARLCDYADMIKQTNPGSTYWVRIDKEAEPGKNLFVCFYVCFHAFKQGWLEGCRNIIGFDGCFLKGACKGEERRKQFWRCSKASFEVKFGEEVHAMSQLGKKEITEDLLHYDPRNWSRAFFQPHSKCDVVENNMCESFNSWILAARHKSIITMLEVIRHKMMNRHIDMIKFVVTWLSDIAPMARTIQERNKEYLNNCNVQWNGVNGFEISEGEYSFVVDLEKKHYDCRLWMLRGIPCPHVICAYYYLNQDPDQHVEHWYKKETFLKAYSHFIQPISNMRMCPETTNPSIEPPKPRKMPGRPGKKRRKSKDEPKKWGKLSRK</sequence>
<protein>
    <recommendedName>
        <fullName evidence="2">Transposase MuDR plant domain-containing protein</fullName>
    </recommendedName>
</protein>
<reference evidence="3" key="1">
    <citation type="submission" date="2023-08" db="EMBL/GenBank/DDBJ databases">
        <title>A de novo genome assembly of Solanum verrucosum Schlechtendal, a Mexican diploid species geographically isolated from the other diploid A-genome species in potato relatives.</title>
        <authorList>
            <person name="Hosaka K."/>
        </authorList>
    </citation>
    <scope>NUCLEOTIDE SEQUENCE</scope>
    <source>
        <tissue evidence="3">Young leaves</tissue>
    </source>
</reference>